<dbReference type="GO" id="GO:0008270">
    <property type="term" value="F:zinc ion binding"/>
    <property type="evidence" value="ECO:0007669"/>
    <property type="project" value="UniProtKB-KW"/>
</dbReference>
<dbReference type="InterPro" id="IPR013083">
    <property type="entry name" value="Znf_RING/FYVE/PHD"/>
</dbReference>
<keyword evidence="1" id="KW-0479">Metal-binding</keyword>
<evidence type="ECO:0000256" key="4">
    <source>
        <dbReference type="PROSITE-ProRule" id="PRU00091"/>
    </source>
</evidence>
<dbReference type="InterPro" id="IPR011011">
    <property type="entry name" value="Znf_FYVE_PHD"/>
</dbReference>
<dbReference type="SMART" id="SM00064">
    <property type="entry name" value="FYVE"/>
    <property type="match status" value="1"/>
</dbReference>
<gene>
    <name evidence="6" type="ORF">B7P43_G17265</name>
</gene>
<evidence type="ECO:0000256" key="1">
    <source>
        <dbReference type="ARBA" id="ARBA00022723"/>
    </source>
</evidence>
<accession>A0A2J7Q1C3</accession>
<evidence type="ECO:0000256" key="3">
    <source>
        <dbReference type="ARBA" id="ARBA00022833"/>
    </source>
</evidence>
<dbReference type="FunCoup" id="A0A2J7Q1C3">
    <property type="interactions" value="34"/>
</dbReference>
<dbReference type="GO" id="GO:0030496">
    <property type="term" value="C:midbody"/>
    <property type="evidence" value="ECO:0007669"/>
    <property type="project" value="TreeGrafter"/>
</dbReference>
<dbReference type="PANTHER" id="PTHR46603:SF1">
    <property type="entry name" value="ABSCISSION_NOCUT CHECKPOINT REGULATOR"/>
    <property type="match status" value="1"/>
</dbReference>
<dbReference type="OrthoDB" id="5407799at2759"/>
<dbReference type="STRING" id="105785.A0A2J7Q1C3"/>
<evidence type="ECO:0000313" key="6">
    <source>
        <dbReference type="EMBL" id="PNF22392.1"/>
    </source>
</evidence>
<dbReference type="Gene3D" id="3.30.40.10">
    <property type="entry name" value="Zinc/RING finger domain, C3HC4 (zinc finger)"/>
    <property type="match status" value="1"/>
</dbReference>
<name>A0A2J7Q1C3_9NEOP</name>
<dbReference type="SUPFAM" id="SSF57845">
    <property type="entry name" value="B-box zinc-binding domain"/>
    <property type="match status" value="1"/>
</dbReference>
<dbReference type="EMBL" id="NEVH01019416">
    <property type="protein sequence ID" value="PNF22392.1"/>
    <property type="molecule type" value="Genomic_DNA"/>
</dbReference>
<dbReference type="GO" id="GO:0044878">
    <property type="term" value="P:mitotic cytokinesis checkpoint signaling"/>
    <property type="evidence" value="ECO:0007669"/>
    <property type="project" value="TreeGrafter"/>
</dbReference>
<dbReference type="GO" id="GO:0032154">
    <property type="term" value="C:cleavage furrow"/>
    <property type="evidence" value="ECO:0007669"/>
    <property type="project" value="TreeGrafter"/>
</dbReference>
<reference evidence="6 7" key="1">
    <citation type="submission" date="2017-12" db="EMBL/GenBank/DDBJ databases">
        <title>Hemimetabolous genomes reveal molecular basis of termite eusociality.</title>
        <authorList>
            <person name="Harrison M.C."/>
            <person name="Jongepier E."/>
            <person name="Robertson H.M."/>
            <person name="Arning N."/>
            <person name="Bitard-Feildel T."/>
            <person name="Chao H."/>
            <person name="Childers C.P."/>
            <person name="Dinh H."/>
            <person name="Doddapaneni H."/>
            <person name="Dugan S."/>
            <person name="Gowin J."/>
            <person name="Greiner C."/>
            <person name="Han Y."/>
            <person name="Hu H."/>
            <person name="Hughes D.S.T."/>
            <person name="Huylmans A.-K."/>
            <person name="Kemena C."/>
            <person name="Kremer L.P.M."/>
            <person name="Lee S.L."/>
            <person name="Lopez-Ezquerra A."/>
            <person name="Mallet L."/>
            <person name="Monroy-Kuhn J.M."/>
            <person name="Moser A."/>
            <person name="Murali S.C."/>
            <person name="Muzny D.M."/>
            <person name="Otani S."/>
            <person name="Piulachs M.-D."/>
            <person name="Poelchau M."/>
            <person name="Qu J."/>
            <person name="Schaub F."/>
            <person name="Wada-Katsumata A."/>
            <person name="Worley K.C."/>
            <person name="Xie Q."/>
            <person name="Ylla G."/>
            <person name="Poulsen M."/>
            <person name="Gibbs R.A."/>
            <person name="Schal C."/>
            <person name="Richards S."/>
            <person name="Belles X."/>
            <person name="Korb J."/>
            <person name="Bornberg-Bauer E."/>
        </authorList>
    </citation>
    <scope>NUCLEOTIDE SEQUENCE [LARGE SCALE GENOMIC DNA]</scope>
    <source>
        <tissue evidence="6">Whole body</tissue>
    </source>
</reference>
<dbReference type="Proteomes" id="UP000235965">
    <property type="component" value="Unassembled WGS sequence"/>
</dbReference>
<dbReference type="CDD" id="cd19817">
    <property type="entry name" value="Bbox1_ANCHR-like"/>
    <property type="match status" value="1"/>
</dbReference>
<feature type="domain" description="FYVE-type" evidence="5">
    <location>
        <begin position="1"/>
        <end position="56"/>
    </location>
</feature>
<evidence type="ECO:0000313" key="7">
    <source>
        <dbReference type="Proteomes" id="UP000235965"/>
    </source>
</evidence>
<evidence type="ECO:0000259" key="5">
    <source>
        <dbReference type="PROSITE" id="PS50178"/>
    </source>
</evidence>
<dbReference type="Pfam" id="PF01363">
    <property type="entry name" value="FYVE"/>
    <property type="match status" value="1"/>
</dbReference>
<keyword evidence="2 4" id="KW-0863">Zinc-finger</keyword>
<dbReference type="AlphaFoldDB" id="A0A2J7Q1C3"/>
<comment type="caution">
    <text evidence="6">The sequence shown here is derived from an EMBL/GenBank/DDBJ whole genome shotgun (WGS) entry which is preliminary data.</text>
</comment>
<dbReference type="PROSITE" id="PS50178">
    <property type="entry name" value="ZF_FYVE"/>
    <property type="match status" value="1"/>
</dbReference>
<dbReference type="InterPro" id="IPR044553">
    <property type="entry name" value="Bbox1_ANCHR"/>
</dbReference>
<dbReference type="InParanoid" id="A0A2J7Q1C3"/>
<protein>
    <recommendedName>
        <fullName evidence="5">FYVE-type domain-containing protein</fullName>
    </recommendedName>
</protein>
<keyword evidence="7" id="KW-1185">Reference proteome</keyword>
<dbReference type="InterPro" id="IPR000306">
    <property type="entry name" value="Znf_FYVE"/>
</dbReference>
<dbReference type="SUPFAM" id="SSF57903">
    <property type="entry name" value="FYVE/PHD zinc finger"/>
    <property type="match status" value="1"/>
</dbReference>
<dbReference type="GO" id="GO:0009838">
    <property type="term" value="P:abscission"/>
    <property type="evidence" value="ECO:0007669"/>
    <property type="project" value="TreeGrafter"/>
</dbReference>
<proteinExistence type="predicted"/>
<dbReference type="PANTHER" id="PTHR46603">
    <property type="entry name" value="ABSCISSION/NOCUT CHECKPOINT REGULATOR"/>
    <property type="match status" value="1"/>
</dbReference>
<dbReference type="GO" id="GO:0032266">
    <property type="term" value="F:phosphatidylinositol-3-phosphate binding"/>
    <property type="evidence" value="ECO:0007669"/>
    <property type="project" value="TreeGrafter"/>
</dbReference>
<dbReference type="Pfam" id="PF22586">
    <property type="entry name" value="ANCHR-like_BBOX"/>
    <property type="match status" value="1"/>
</dbReference>
<sequence>MSCHGCANKFSFFNKEHDCPNCGFSFCSKCLKLKTAIPKLGNSVCKVCRSCYAALTERDKNGKPSKEEYCPPEPFLRRLESLENPSRPPITLYRKDQRMQQLKVGLNEVDCEIVERLEKLREERKQQPVPTEEEMAKRLAVLKGEDPARMVSLVADTKKYVPPDTLTSQEKADNLLHQYFQEHELDSRQPDAVDEIAQRLAKLRGQDTSSGPPCTVEKKILNESAIVDTKGSLDSMSENDVNDLIVQTEKDMRHNIHQMKDLEKDTKHYLRATKIELSAQIPTEEAESSDEEIEKTIQKALDEVAIEKELEEDSEDNEMEEEIPWCIICNENATIRCIDCDNDLYCKSCYTQGHDEWQLQHHRNVPFTPKE</sequence>
<keyword evidence="3" id="KW-0862">Zinc</keyword>
<dbReference type="GO" id="GO:0005813">
    <property type="term" value="C:centrosome"/>
    <property type="evidence" value="ECO:0007669"/>
    <property type="project" value="TreeGrafter"/>
</dbReference>
<organism evidence="6 7">
    <name type="scientific">Cryptotermes secundus</name>
    <dbReference type="NCBI Taxonomy" id="105785"/>
    <lineage>
        <taxon>Eukaryota</taxon>
        <taxon>Metazoa</taxon>
        <taxon>Ecdysozoa</taxon>
        <taxon>Arthropoda</taxon>
        <taxon>Hexapoda</taxon>
        <taxon>Insecta</taxon>
        <taxon>Pterygota</taxon>
        <taxon>Neoptera</taxon>
        <taxon>Polyneoptera</taxon>
        <taxon>Dictyoptera</taxon>
        <taxon>Blattodea</taxon>
        <taxon>Blattoidea</taxon>
        <taxon>Termitoidae</taxon>
        <taxon>Kalotermitidae</taxon>
        <taxon>Cryptotermitinae</taxon>
        <taxon>Cryptotermes</taxon>
    </lineage>
</organism>
<evidence type="ECO:0000256" key="2">
    <source>
        <dbReference type="ARBA" id="ARBA00022771"/>
    </source>
</evidence>
<dbReference type="InterPro" id="IPR017455">
    <property type="entry name" value="Znf_FYVE-rel"/>
</dbReference>
<dbReference type="CDD" id="cd15749">
    <property type="entry name" value="FYVE_ZFY19"/>
    <property type="match status" value="1"/>
</dbReference>